<comment type="caution">
    <text evidence="2">Lacks conserved residue(s) required for the propagation of feature annotation.</text>
</comment>
<dbReference type="Proteomes" id="UP000515275">
    <property type="component" value="Chromosome"/>
</dbReference>
<dbReference type="Pfam" id="PF08768">
    <property type="entry name" value="THAP4_heme-bd"/>
    <property type="match status" value="1"/>
</dbReference>
<evidence type="ECO:0000313" key="6">
    <source>
        <dbReference type="Proteomes" id="UP000515275"/>
    </source>
</evidence>
<keyword evidence="6" id="KW-1185">Reference proteome</keyword>
<dbReference type="Gene3D" id="2.40.128.20">
    <property type="match status" value="1"/>
</dbReference>
<evidence type="ECO:0000259" key="4">
    <source>
        <dbReference type="Pfam" id="PF08768"/>
    </source>
</evidence>
<dbReference type="InterPro" id="IPR022939">
    <property type="entry name" value="Nb(III)_bact/plant"/>
</dbReference>
<feature type="domain" description="THAP4-like heme-binding" evidence="4">
    <location>
        <begin position="70"/>
        <end position="223"/>
    </location>
</feature>
<accession>A0A7G7YM67</accession>
<dbReference type="EMBL" id="CP046883">
    <property type="protein sequence ID" value="QNH95587.1"/>
    <property type="molecule type" value="Genomic_DNA"/>
</dbReference>
<dbReference type="RefSeq" id="WP_186277044.1">
    <property type="nucleotide sequence ID" value="NZ_CP046883.1"/>
</dbReference>
<comment type="caution">
    <text evidence="2">Lacks the conserved His residue that binds heme iron in the nitrobindin family.</text>
</comment>
<feature type="short sequence motif" description="GXWXGXG" evidence="2">
    <location>
        <begin position="78"/>
        <end position="84"/>
    </location>
</feature>
<feature type="region of interest" description="Disordered" evidence="3">
    <location>
        <begin position="1"/>
        <end position="50"/>
    </location>
</feature>
<proteinExistence type="inferred from homology"/>
<reference evidence="5 6" key="1">
    <citation type="submission" date="2019-12" db="EMBL/GenBank/DDBJ databases">
        <title>Corynebacterium sp. nov., isolated from feces of the Anser Albifrons in China.</title>
        <authorList>
            <person name="Liu Q."/>
        </authorList>
    </citation>
    <scope>NUCLEOTIDE SEQUENCE [LARGE SCALE GENOMIC DNA]</scope>
    <source>
        <strain evidence="5 6">23H37-10</strain>
    </source>
</reference>
<evidence type="ECO:0000313" key="5">
    <source>
        <dbReference type="EMBL" id="QNH95587.1"/>
    </source>
</evidence>
<dbReference type="PANTHER" id="PTHR15854">
    <property type="entry name" value="THAP4 PROTEIN"/>
    <property type="match status" value="1"/>
</dbReference>
<dbReference type="InterPro" id="IPR045165">
    <property type="entry name" value="Nitrobindin"/>
</dbReference>
<evidence type="ECO:0000256" key="1">
    <source>
        <dbReference type="ARBA" id="ARBA00026205"/>
    </source>
</evidence>
<dbReference type="SUPFAM" id="SSF50814">
    <property type="entry name" value="Lipocalins"/>
    <property type="match status" value="1"/>
</dbReference>
<name>A0A7G7YM67_9CORY</name>
<evidence type="ECO:0000256" key="2">
    <source>
        <dbReference type="HAMAP-Rule" id="MF_01297"/>
    </source>
</evidence>
<dbReference type="AlphaFoldDB" id="A0A7G7YM67"/>
<comment type="similarity">
    <text evidence="2">Belongs to the nitrobindin family.</text>
</comment>
<evidence type="ECO:0000256" key="3">
    <source>
        <dbReference type="SAM" id="MobiDB-lite"/>
    </source>
</evidence>
<dbReference type="CDD" id="cd07828">
    <property type="entry name" value="lipocalin_heme-bd-THAP4-like"/>
    <property type="match status" value="1"/>
</dbReference>
<feature type="compositionally biased region" description="Polar residues" evidence="3">
    <location>
        <begin position="1"/>
        <end position="10"/>
    </location>
</feature>
<dbReference type="InterPro" id="IPR012674">
    <property type="entry name" value="Calycin"/>
</dbReference>
<dbReference type="InterPro" id="IPR014878">
    <property type="entry name" value="THAP4-like_heme-bd"/>
</dbReference>
<dbReference type="PANTHER" id="PTHR15854:SF4">
    <property type="entry name" value="PEROXYNITRITE ISOMERASE THAP4"/>
    <property type="match status" value="1"/>
</dbReference>
<dbReference type="KEGG" id="cans:GP473_01780"/>
<organism evidence="5 6">
    <name type="scientific">Corynebacterium anserum</name>
    <dbReference type="NCBI Taxonomy" id="2684406"/>
    <lineage>
        <taxon>Bacteria</taxon>
        <taxon>Bacillati</taxon>
        <taxon>Actinomycetota</taxon>
        <taxon>Actinomycetes</taxon>
        <taxon>Mycobacteriales</taxon>
        <taxon>Corynebacteriaceae</taxon>
        <taxon>Corynebacterium</taxon>
    </lineage>
</organism>
<gene>
    <name evidence="5" type="ORF">GP473_01780</name>
</gene>
<protein>
    <recommendedName>
        <fullName evidence="1 2">Ferric nitrobindin-like protein</fullName>
    </recommendedName>
</protein>
<dbReference type="HAMAP" id="MF_01297">
    <property type="entry name" value="nitrobindin"/>
    <property type="match status" value="1"/>
</dbReference>
<sequence length="226" mass="25204">MTDNNQSSAEYATPNIDPANSGKVDPNEAVARAEEAAKTTSHKNVPDFDDLPIPEDTANLRMGPNLHDGLLALLPLIGVWRGQGQAAHPGEEEFTFGQQIVFTHDGENRIRYESRTWRMDDDGKPVDTPDRREAGWLSIDNDDNIEMTLTHSDGMVEIMYGKPLTERAWQLESASTMVTESGREGMGPGKRLYGLMPNNDLGWVDERLIDGEMRPWLSAQLRRVVG</sequence>